<gene>
    <name evidence="1" type="ORF">RDI58_005070</name>
</gene>
<name>A0AAN8YQL7_SOLBU</name>
<evidence type="ECO:0000313" key="1">
    <source>
        <dbReference type="EMBL" id="KAK6797368.1"/>
    </source>
</evidence>
<dbReference type="AlphaFoldDB" id="A0AAN8YQL7"/>
<protein>
    <submittedName>
        <fullName evidence="1">Uncharacterized protein</fullName>
    </submittedName>
</protein>
<reference evidence="1 2" key="1">
    <citation type="submission" date="2024-02" db="EMBL/GenBank/DDBJ databases">
        <title>de novo genome assembly of Solanum bulbocastanum strain 11H21.</title>
        <authorList>
            <person name="Hosaka A.J."/>
        </authorList>
    </citation>
    <scope>NUCLEOTIDE SEQUENCE [LARGE SCALE GENOMIC DNA]</scope>
    <source>
        <tissue evidence="1">Young leaves</tissue>
    </source>
</reference>
<proteinExistence type="predicted"/>
<dbReference type="Proteomes" id="UP001371456">
    <property type="component" value="Unassembled WGS sequence"/>
</dbReference>
<keyword evidence="2" id="KW-1185">Reference proteome</keyword>
<evidence type="ECO:0000313" key="2">
    <source>
        <dbReference type="Proteomes" id="UP001371456"/>
    </source>
</evidence>
<comment type="caution">
    <text evidence="1">The sequence shown here is derived from an EMBL/GenBank/DDBJ whole genome shotgun (WGS) entry which is preliminary data.</text>
</comment>
<sequence length="44" mass="5019">MASTSSRSISDSPTEQECVYETWMNLQRKETIELEQAALQAKRA</sequence>
<dbReference type="EMBL" id="JBANQN010000002">
    <property type="protein sequence ID" value="KAK6797368.1"/>
    <property type="molecule type" value="Genomic_DNA"/>
</dbReference>
<organism evidence="1 2">
    <name type="scientific">Solanum bulbocastanum</name>
    <name type="common">Wild potato</name>
    <dbReference type="NCBI Taxonomy" id="147425"/>
    <lineage>
        <taxon>Eukaryota</taxon>
        <taxon>Viridiplantae</taxon>
        <taxon>Streptophyta</taxon>
        <taxon>Embryophyta</taxon>
        <taxon>Tracheophyta</taxon>
        <taxon>Spermatophyta</taxon>
        <taxon>Magnoliopsida</taxon>
        <taxon>eudicotyledons</taxon>
        <taxon>Gunneridae</taxon>
        <taxon>Pentapetalae</taxon>
        <taxon>asterids</taxon>
        <taxon>lamiids</taxon>
        <taxon>Solanales</taxon>
        <taxon>Solanaceae</taxon>
        <taxon>Solanoideae</taxon>
        <taxon>Solaneae</taxon>
        <taxon>Solanum</taxon>
    </lineage>
</organism>
<accession>A0AAN8YQL7</accession>